<comment type="caution">
    <text evidence="5">The sequence shown here is derived from an EMBL/GenBank/DDBJ whole genome shotgun (WGS) entry which is preliminary data.</text>
</comment>
<evidence type="ECO:0000313" key="5">
    <source>
        <dbReference type="EMBL" id="MDX2961144.1"/>
    </source>
</evidence>
<protein>
    <submittedName>
        <fullName evidence="5">VWA domain-containing protein</fullName>
    </submittedName>
</protein>
<gene>
    <name evidence="5" type="ORF">PV399_15675</name>
    <name evidence="6" type="ORF">PV666_34230</name>
</gene>
<evidence type="ECO:0000259" key="4">
    <source>
        <dbReference type="PROSITE" id="PS50234"/>
    </source>
</evidence>
<dbReference type="PROSITE" id="PS50234">
    <property type="entry name" value="VWFA"/>
    <property type="match status" value="1"/>
</dbReference>
<dbReference type="SMART" id="SM00327">
    <property type="entry name" value="VWA"/>
    <property type="match status" value="1"/>
</dbReference>
<feature type="domain" description="VWFA" evidence="4">
    <location>
        <begin position="37"/>
        <end position="247"/>
    </location>
</feature>
<dbReference type="EMBL" id="JARAWP010000023">
    <property type="protein sequence ID" value="MDX3022902.1"/>
    <property type="molecule type" value="Genomic_DNA"/>
</dbReference>
<dbReference type="GeneID" id="69812184"/>
<organism evidence="5 8">
    <name type="scientific">Streptomyces acidiscabies</name>
    <dbReference type="NCBI Taxonomy" id="42234"/>
    <lineage>
        <taxon>Bacteria</taxon>
        <taxon>Bacillati</taxon>
        <taxon>Actinomycetota</taxon>
        <taxon>Actinomycetes</taxon>
        <taxon>Kitasatosporales</taxon>
        <taxon>Streptomycetaceae</taxon>
        <taxon>Streptomyces</taxon>
    </lineage>
</organism>
<proteinExistence type="predicted"/>
<dbReference type="InterPro" id="IPR036465">
    <property type="entry name" value="vWFA_dom_sf"/>
</dbReference>
<sequence length="724" mass="76813">MTISRVLCAVTAALAIPAAAAPAVQAAPAPASDRPVHYVVAADESASLDPTDVDREREAVGAIAVSEPSNRSTLEVLGFASAEKEGQTAVDKVCPARALDALARAKTADCARQLRRREQSEGAGTDFIEVIRQAVADLRTAPDTDPRVLFLMTDGVLEVKDSLKYRNLDARTAQDAAEKDLADALAEAAAARVQIWPLGFGKADEEALKKMADAGYRAGCANLKDARPRPHMAVDPQQISGALQDAFATARCYYREEGGSKRPPGELAVRISPLATEGTIVVEKGDPAVTVKYYDPRGRRVDPGTRDADSTYAFTGQGTATESLRITRPLPGSWRVALDAPEGHRDKAASVSVLWHGAVRSTISLSEYAPAPGAKVEMRVPILTREESVPDPRDLRGITVTGTLTGKGIDRPVPFALAGDGHGRFAGTVTVPRQASGALMFTSTVSAVGLQPDVRSQPAAIFTAGRAVEAALALGGAELHPGDTHEAQLTVTNTDTKPHTLTLAFADTKATGLTLTPRHVTVGPGAEAHRTTVKLTVGDHLGFRVRTDPTALGGKIVVTDDTGVVLDDQLLDVVSVSRKSNPLKWIVAGAALLLLLAAAFYGLRLYTRRRAARPRGTLVLEDPWGRELATHPVLDGRAGWYRFDVEDDGDSPRVRRSAQGEWAMRRTPEGDVQLRRGAEESVTVRPGEGASAGADLVLKVVDGTPSPPPDTWSPYASEVGHPDL</sequence>
<name>A0AAP6EFU2_9ACTN</name>
<dbReference type="CDD" id="cd00198">
    <property type="entry name" value="vWFA"/>
    <property type="match status" value="1"/>
</dbReference>
<feature type="transmembrane region" description="Helical" evidence="2">
    <location>
        <begin position="585"/>
        <end position="606"/>
    </location>
</feature>
<keyword evidence="7" id="KW-1185">Reference proteome</keyword>
<dbReference type="Proteomes" id="UP001272987">
    <property type="component" value="Unassembled WGS sequence"/>
</dbReference>
<feature type="chain" id="PRO_5042957272" evidence="3">
    <location>
        <begin position="27"/>
        <end position="724"/>
    </location>
</feature>
<dbReference type="InterPro" id="IPR002035">
    <property type="entry name" value="VWF_A"/>
</dbReference>
<dbReference type="SUPFAM" id="SSF53300">
    <property type="entry name" value="vWA-like"/>
    <property type="match status" value="1"/>
</dbReference>
<keyword evidence="3" id="KW-0732">Signal</keyword>
<evidence type="ECO:0000313" key="7">
    <source>
        <dbReference type="Proteomes" id="UP001272987"/>
    </source>
</evidence>
<evidence type="ECO:0000256" key="1">
    <source>
        <dbReference type="SAM" id="MobiDB-lite"/>
    </source>
</evidence>
<keyword evidence="2" id="KW-0472">Membrane</keyword>
<accession>A0AAP6EFU2</accession>
<dbReference type="AlphaFoldDB" id="A0AAP6EFU2"/>
<dbReference type="EMBL" id="JARAWC010000010">
    <property type="protein sequence ID" value="MDX2961144.1"/>
    <property type="molecule type" value="Genomic_DNA"/>
</dbReference>
<feature type="signal peptide" evidence="3">
    <location>
        <begin position="1"/>
        <end position="26"/>
    </location>
</feature>
<evidence type="ECO:0000313" key="8">
    <source>
        <dbReference type="Proteomes" id="UP001282288"/>
    </source>
</evidence>
<evidence type="ECO:0000256" key="3">
    <source>
        <dbReference type="SAM" id="SignalP"/>
    </source>
</evidence>
<dbReference type="Proteomes" id="UP001282288">
    <property type="component" value="Unassembled WGS sequence"/>
</dbReference>
<evidence type="ECO:0000313" key="6">
    <source>
        <dbReference type="EMBL" id="MDX3022902.1"/>
    </source>
</evidence>
<reference evidence="5 7" key="1">
    <citation type="journal article" date="2023" name="Microb. Genom.">
        <title>Mesoterricola silvestris gen. nov., sp. nov., Mesoterricola sediminis sp. nov., Geothrix oryzae sp. nov., Geothrix edaphica sp. nov., Geothrix rubra sp. nov., and Geothrix limicola sp. nov., six novel members of Acidobacteriota isolated from soils.</title>
        <authorList>
            <person name="Weisberg A.J."/>
            <person name="Pearce E."/>
            <person name="Kramer C.G."/>
            <person name="Chang J.H."/>
            <person name="Clarke C.R."/>
        </authorList>
    </citation>
    <scope>NUCLEOTIDE SEQUENCE</scope>
    <source>
        <strain evidence="6 7">NB05-1H</strain>
        <strain evidence="5">NRRL_B-16521</strain>
    </source>
</reference>
<keyword evidence="2" id="KW-1133">Transmembrane helix</keyword>
<keyword evidence="2" id="KW-0812">Transmembrane</keyword>
<dbReference type="Gene3D" id="3.40.50.410">
    <property type="entry name" value="von Willebrand factor, type A domain"/>
    <property type="match status" value="1"/>
</dbReference>
<dbReference type="RefSeq" id="WP_050987439.1">
    <property type="nucleotide sequence ID" value="NZ_CP122369.1"/>
</dbReference>
<feature type="region of interest" description="Disordered" evidence="1">
    <location>
        <begin position="701"/>
        <end position="724"/>
    </location>
</feature>
<evidence type="ECO:0000256" key="2">
    <source>
        <dbReference type="SAM" id="Phobius"/>
    </source>
</evidence>